<proteinExistence type="predicted"/>
<feature type="coiled-coil region" evidence="1">
    <location>
        <begin position="60"/>
        <end position="103"/>
    </location>
</feature>
<name>A0ABQ8VEI9_9AGAR</name>
<evidence type="ECO:0000313" key="3">
    <source>
        <dbReference type="Proteomes" id="UP001150217"/>
    </source>
</evidence>
<dbReference type="EMBL" id="JANVFT010000046">
    <property type="protein sequence ID" value="KAJ4488660.1"/>
    <property type="molecule type" value="Genomic_DNA"/>
</dbReference>
<organism evidence="2 3">
    <name type="scientific">Lentinula lateritia</name>
    <dbReference type="NCBI Taxonomy" id="40482"/>
    <lineage>
        <taxon>Eukaryota</taxon>
        <taxon>Fungi</taxon>
        <taxon>Dikarya</taxon>
        <taxon>Basidiomycota</taxon>
        <taxon>Agaricomycotina</taxon>
        <taxon>Agaricomycetes</taxon>
        <taxon>Agaricomycetidae</taxon>
        <taxon>Agaricales</taxon>
        <taxon>Marasmiineae</taxon>
        <taxon>Omphalotaceae</taxon>
        <taxon>Lentinula</taxon>
    </lineage>
</organism>
<reference evidence="2" key="1">
    <citation type="submission" date="2022-08" db="EMBL/GenBank/DDBJ databases">
        <title>A Global Phylogenomic Analysis of the Shiitake Genus Lentinula.</title>
        <authorList>
            <consortium name="DOE Joint Genome Institute"/>
            <person name="Sierra-Patev S."/>
            <person name="Min B."/>
            <person name="Naranjo-Ortiz M."/>
            <person name="Looney B."/>
            <person name="Konkel Z."/>
            <person name="Slot J.C."/>
            <person name="Sakamoto Y."/>
            <person name="Steenwyk J.L."/>
            <person name="Rokas A."/>
            <person name="Carro J."/>
            <person name="Camarero S."/>
            <person name="Ferreira P."/>
            <person name="Molpeceres G."/>
            <person name="Ruiz-Duenas F.J."/>
            <person name="Serrano A."/>
            <person name="Henrissat B."/>
            <person name="Drula E."/>
            <person name="Hughes K.W."/>
            <person name="Mata J.L."/>
            <person name="Ishikawa N.K."/>
            <person name="Vargas-Isla R."/>
            <person name="Ushijima S."/>
            <person name="Smith C.A."/>
            <person name="Ahrendt S."/>
            <person name="Andreopoulos W."/>
            <person name="He G."/>
            <person name="Labutti K."/>
            <person name="Lipzen A."/>
            <person name="Ng V."/>
            <person name="Riley R."/>
            <person name="Sandor L."/>
            <person name="Barry K."/>
            <person name="Martinez A.T."/>
            <person name="Xiao Y."/>
            <person name="Gibbons J.G."/>
            <person name="Terashima K."/>
            <person name="Grigoriev I.V."/>
            <person name="Hibbett D.S."/>
        </authorList>
    </citation>
    <scope>NUCLEOTIDE SEQUENCE</scope>
    <source>
        <strain evidence="2">RHP3577 ss4</strain>
    </source>
</reference>
<dbReference type="Proteomes" id="UP001150217">
    <property type="component" value="Unassembled WGS sequence"/>
</dbReference>
<sequence>MTSARLRETKQMWILGKQGQDENRITLFWTAVAASSGQDTNAPQHLSLEERAELLNEPELVKLQNTKDEATNKIQQLLANEQSEEVEKQIIELRQLAAKASNTYCFMYLHKSYLHIKQAHQKFLEKAAVCQMVNLVHNL</sequence>
<protein>
    <submittedName>
        <fullName evidence="2">Uncharacterized protein</fullName>
    </submittedName>
</protein>
<evidence type="ECO:0000313" key="2">
    <source>
        <dbReference type="EMBL" id="KAJ4488660.1"/>
    </source>
</evidence>
<keyword evidence="1" id="KW-0175">Coiled coil</keyword>
<accession>A0ABQ8VEI9</accession>
<evidence type="ECO:0000256" key="1">
    <source>
        <dbReference type="SAM" id="Coils"/>
    </source>
</evidence>
<keyword evidence="3" id="KW-1185">Reference proteome</keyword>
<gene>
    <name evidence="2" type="ORF">C8R41DRAFT_867995</name>
</gene>
<comment type="caution">
    <text evidence="2">The sequence shown here is derived from an EMBL/GenBank/DDBJ whole genome shotgun (WGS) entry which is preliminary data.</text>
</comment>